<sequence>MKYINFSITALSLLALTGCSSMSNLWLGDDKKERLVGERITVYPSVFSTSIDEGYKGTLISIPQAQNINEIKSSNGINSVLFPNLSFTANFKKSKEFSFKGSNTFSSITQPILFDNQIIILDPAGMLLAYDLDSNKKLWETAELRKKSSAGLFHISPDFYHGGITLKDNILFVTLGLNTITAINADDGSIIWSKEIASPTRSTPALANDLLFIQTLDNSTYALNAKTGEIVWAHYGVKSDVSTVETSSPVVVSNIVLVQYSSGEIVGIETTTGNELMSLSNNSGLERLGAHKQFHSVVHKIILEESLLIFYDNEGIVSALNLKDGKQLWSNKLGFNKPLWSCGELAIGINESKELIAFNKYDGRIKWQTNLKLFEDQKNKHHTIWSEPIVGNNKILIVNSQGQLFEFDINSGEKLFQREVIKNVMTAPIIFNGKLYLLSNNGKIVEYS</sequence>
<dbReference type="AlphaFoldDB" id="A0A0C1R1L8"/>
<proteinExistence type="predicted"/>
<dbReference type="InterPro" id="IPR011047">
    <property type="entry name" value="Quinoprotein_ADH-like_sf"/>
</dbReference>
<name>A0A0C1R1L8_9RICK</name>
<dbReference type="SMART" id="SM00564">
    <property type="entry name" value="PQQ"/>
    <property type="match status" value="6"/>
</dbReference>
<dbReference type="EMBL" id="JSWE01000036">
    <property type="protein sequence ID" value="KIE06175.1"/>
    <property type="molecule type" value="Genomic_DNA"/>
</dbReference>
<keyword evidence="3" id="KW-1185">Reference proteome</keyword>
<reference evidence="2 3" key="1">
    <citation type="submission" date="2014-11" db="EMBL/GenBank/DDBJ databases">
        <title>A Rickettsiales Symbiont of Amoebae With Ancient Features.</title>
        <authorList>
            <person name="Schulz F."/>
            <person name="Martijn J."/>
            <person name="Wascher F."/>
            <person name="Kostanjsek R."/>
            <person name="Ettema T.J."/>
            <person name="Horn M."/>
        </authorList>
    </citation>
    <scope>NUCLEOTIDE SEQUENCE [LARGE SCALE GENOMIC DNA]</scope>
    <source>
        <strain evidence="2 3">UWC36</strain>
    </source>
</reference>
<evidence type="ECO:0000313" key="2">
    <source>
        <dbReference type="EMBL" id="KIE06175.1"/>
    </source>
</evidence>
<protein>
    <recommendedName>
        <fullName evidence="1">Pyrrolo-quinoline quinone repeat domain-containing protein</fullName>
    </recommendedName>
</protein>
<evidence type="ECO:0000313" key="3">
    <source>
        <dbReference type="Proteomes" id="UP000031258"/>
    </source>
</evidence>
<dbReference type="SUPFAM" id="SSF50998">
    <property type="entry name" value="Quinoprotein alcohol dehydrogenase-like"/>
    <property type="match status" value="1"/>
</dbReference>
<dbReference type="PANTHER" id="PTHR34512:SF30">
    <property type="entry name" value="OUTER MEMBRANE PROTEIN ASSEMBLY FACTOR BAMB"/>
    <property type="match status" value="1"/>
</dbReference>
<organism evidence="2 3">
    <name type="scientific">Candidatus Jidaibacter acanthamoebae</name>
    <dbReference type="NCBI Taxonomy" id="86105"/>
    <lineage>
        <taxon>Bacteria</taxon>
        <taxon>Pseudomonadati</taxon>
        <taxon>Pseudomonadota</taxon>
        <taxon>Alphaproteobacteria</taxon>
        <taxon>Rickettsiales</taxon>
        <taxon>Candidatus Midichloriaceae</taxon>
        <taxon>Candidatus Jidaibacter</taxon>
    </lineage>
</organism>
<dbReference type="Proteomes" id="UP000031258">
    <property type="component" value="Unassembled WGS sequence"/>
</dbReference>
<dbReference type="InterPro" id="IPR015943">
    <property type="entry name" value="WD40/YVTN_repeat-like_dom_sf"/>
</dbReference>
<dbReference type="InterPro" id="IPR002372">
    <property type="entry name" value="PQQ_rpt_dom"/>
</dbReference>
<dbReference type="PROSITE" id="PS51257">
    <property type="entry name" value="PROKAR_LIPOPROTEIN"/>
    <property type="match status" value="1"/>
</dbReference>
<dbReference type="InterPro" id="IPR018391">
    <property type="entry name" value="PQQ_b-propeller_rpt"/>
</dbReference>
<evidence type="ECO:0000259" key="1">
    <source>
        <dbReference type="Pfam" id="PF13360"/>
    </source>
</evidence>
<feature type="domain" description="Pyrrolo-quinoline quinone repeat" evidence="1">
    <location>
        <begin position="126"/>
        <end position="369"/>
    </location>
</feature>
<dbReference type="STRING" id="86105.NF27_BK00960"/>
<dbReference type="Gene3D" id="2.130.10.10">
    <property type="entry name" value="YVTN repeat-like/Quinoprotein amine dehydrogenase"/>
    <property type="match status" value="1"/>
</dbReference>
<comment type="caution">
    <text evidence="2">The sequence shown here is derived from an EMBL/GenBank/DDBJ whole genome shotgun (WGS) entry which is preliminary data.</text>
</comment>
<dbReference type="PANTHER" id="PTHR34512">
    <property type="entry name" value="CELL SURFACE PROTEIN"/>
    <property type="match status" value="1"/>
</dbReference>
<dbReference type="Pfam" id="PF13360">
    <property type="entry name" value="PQQ_2"/>
    <property type="match status" value="1"/>
</dbReference>
<accession>A0A0C1R1L8</accession>
<gene>
    <name evidence="2" type="ORF">NF27_BK00960</name>
</gene>